<evidence type="ECO:0000259" key="14">
    <source>
        <dbReference type="PROSITE" id="PS51352"/>
    </source>
</evidence>
<dbReference type="PROSITE" id="PS51352">
    <property type="entry name" value="THIOREDOXIN_2"/>
    <property type="match status" value="2"/>
</dbReference>
<feature type="region of interest" description="Disordered" evidence="12">
    <location>
        <begin position="496"/>
        <end position="523"/>
    </location>
</feature>
<evidence type="ECO:0000256" key="9">
    <source>
        <dbReference type="ARBA" id="ARBA00023235"/>
    </source>
</evidence>
<dbReference type="GO" id="GO:0003756">
    <property type="term" value="F:protein disulfide isomerase activity"/>
    <property type="evidence" value="ECO:0007669"/>
    <property type="project" value="UniProtKB-EC"/>
</dbReference>
<evidence type="ECO:0000256" key="1">
    <source>
        <dbReference type="ARBA" id="ARBA00001182"/>
    </source>
</evidence>
<evidence type="ECO:0000256" key="12">
    <source>
        <dbReference type="SAM" id="MobiDB-lite"/>
    </source>
</evidence>
<dbReference type="GO" id="GO:0006457">
    <property type="term" value="P:protein folding"/>
    <property type="evidence" value="ECO:0007669"/>
    <property type="project" value="TreeGrafter"/>
</dbReference>
<dbReference type="PROSITE" id="PS00194">
    <property type="entry name" value="THIOREDOXIN_1"/>
    <property type="match status" value="2"/>
</dbReference>
<keyword evidence="6" id="KW-0677">Repeat</keyword>
<reference evidence="15 16" key="1">
    <citation type="submission" date="2014-04" db="EMBL/GenBank/DDBJ databases">
        <authorList>
            <consortium name="DOE Joint Genome Institute"/>
            <person name="Kuo A."/>
            <person name="Kohler A."/>
            <person name="Jargeat P."/>
            <person name="Nagy L.G."/>
            <person name="Floudas D."/>
            <person name="Copeland A."/>
            <person name="Barry K.W."/>
            <person name="Cichocki N."/>
            <person name="Veneault-Fourrey C."/>
            <person name="LaButti K."/>
            <person name="Lindquist E.A."/>
            <person name="Lipzen A."/>
            <person name="Lundell T."/>
            <person name="Morin E."/>
            <person name="Murat C."/>
            <person name="Sun H."/>
            <person name="Tunlid A."/>
            <person name="Henrissat B."/>
            <person name="Grigoriev I.V."/>
            <person name="Hibbett D.S."/>
            <person name="Martin F."/>
            <person name="Nordberg H.P."/>
            <person name="Cantor M.N."/>
            <person name="Hua S.X."/>
        </authorList>
    </citation>
    <scope>NUCLEOTIDE SEQUENCE [LARGE SCALE GENOMIC DNA]</scope>
    <source>
        <strain evidence="15 16">Ve08.2h10</strain>
    </source>
</reference>
<reference evidence="16" key="2">
    <citation type="submission" date="2015-01" db="EMBL/GenBank/DDBJ databases">
        <title>Evolutionary Origins and Diversification of the Mycorrhizal Mutualists.</title>
        <authorList>
            <consortium name="DOE Joint Genome Institute"/>
            <consortium name="Mycorrhizal Genomics Consortium"/>
            <person name="Kohler A."/>
            <person name="Kuo A."/>
            <person name="Nagy L.G."/>
            <person name="Floudas D."/>
            <person name="Copeland A."/>
            <person name="Barry K.W."/>
            <person name="Cichocki N."/>
            <person name="Veneault-Fourrey C."/>
            <person name="LaButti K."/>
            <person name="Lindquist E.A."/>
            <person name="Lipzen A."/>
            <person name="Lundell T."/>
            <person name="Morin E."/>
            <person name="Murat C."/>
            <person name="Riley R."/>
            <person name="Ohm R."/>
            <person name="Sun H."/>
            <person name="Tunlid A."/>
            <person name="Henrissat B."/>
            <person name="Grigoriev I.V."/>
            <person name="Hibbett D.S."/>
            <person name="Martin F."/>
        </authorList>
    </citation>
    <scope>NUCLEOTIDE SEQUENCE [LARGE SCALE GENOMIC DNA]</scope>
    <source>
        <strain evidence="16">Ve08.2h10</strain>
    </source>
</reference>
<dbReference type="InterPro" id="IPR036249">
    <property type="entry name" value="Thioredoxin-like_sf"/>
</dbReference>
<dbReference type="CDD" id="cd02995">
    <property type="entry name" value="PDI_a_PDI_a'_C"/>
    <property type="match status" value="1"/>
</dbReference>
<feature type="domain" description="Thioredoxin" evidence="14">
    <location>
        <begin position="372"/>
        <end position="495"/>
    </location>
</feature>
<keyword evidence="10" id="KW-0676">Redox-active center</keyword>
<feature type="chain" id="PRO_5002209065" description="protein disulfide-isomerase" evidence="13">
    <location>
        <begin position="26"/>
        <end position="523"/>
    </location>
</feature>
<organism evidence="15 16">
    <name type="scientific">Paxillus rubicundulus Ve08.2h10</name>
    <dbReference type="NCBI Taxonomy" id="930991"/>
    <lineage>
        <taxon>Eukaryota</taxon>
        <taxon>Fungi</taxon>
        <taxon>Dikarya</taxon>
        <taxon>Basidiomycota</taxon>
        <taxon>Agaricomycotina</taxon>
        <taxon>Agaricomycetes</taxon>
        <taxon>Agaricomycetidae</taxon>
        <taxon>Boletales</taxon>
        <taxon>Paxilineae</taxon>
        <taxon>Paxillaceae</taxon>
        <taxon>Paxillus</taxon>
    </lineage>
</organism>
<comment type="similarity">
    <text evidence="3 11">Belongs to the protein disulfide isomerase family.</text>
</comment>
<dbReference type="EMBL" id="KN825030">
    <property type="protein sequence ID" value="KIK95642.1"/>
    <property type="molecule type" value="Genomic_DNA"/>
</dbReference>
<evidence type="ECO:0000313" key="15">
    <source>
        <dbReference type="EMBL" id="KIK95642.1"/>
    </source>
</evidence>
<evidence type="ECO:0000256" key="6">
    <source>
        <dbReference type="ARBA" id="ARBA00022737"/>
    </source>
</evidence>
<dbReference type="SUPFAM" id="SSF52833">
    <property type="entry name" value="Thioredoxin-like"/>
    <property type="match status" value="4"/>
</dbReference>
<keyword evidence="9" id="KW-0413">Isomerase</keyword>
<dbReference type="CDD" id="cd02981">
    <property type="entry name" value="PDI_b_family"/>
    <property type="match status" value="1"/>
</dbReference>
<evidence type="ECO:0000256" key="10">
    <source>
        <dbReference type="ARBA" id="ARBA00023284"/>
    </source>
</evidence>
<gene>
    <name evidence="15" type="ORF">PAXRUDRAFT_11320</name>
</gene>
<feature type="signal peptide" evidence="13">
    <location>
        <begin position="1"/>
        <end position="25"/>
    </location>
</feature>
<dbReference type="Gene3D" id="3.40.30.10">
    <property type="entry name" value="Glutaredoxin"/>
    <property type="match status" value="4"/>
</dbReference>
<dbReference type="InParanoid" id="A0A0D0DE12"/>
<dbReference type="STRING" id="930991.A0A0D0DE12"/>
<proteinExistence type="inferred from homology"/>
<feature type="domain" description="Thioredoxin" evidence="14">
    <location>
        <begin position="7"/>
        <end position="134"/>
    </location>
</feature>
<comment type="catalytic activity">
    <reaction evidence="1">
        <text>Catalyzes the rearrangement of -S-S- bonds in proteins.</text>
        <dbReference type="EC" id="5.3.4.1"/>
    </reaction>
</comment>
<dbReference type="Proteomes" id="UP000054538">
    <property type="component" value="Unassembled WGS sequence"/>
</dbReference>
<evidence type="ECO:0000256" key="11">
    <source>
        <dbReference type="RuleBase" id="RU004208"/>
    </source>
</evidence>
<keyword evidence="8" id="KW-1015">Disulfide bond</keyword>
<keyword evidence="16" id="KW-1185">Reference proteome</keyword>
<dbReference type="PANTHER" id="PTHR18929:SF132">
    <property type="entry name" value="PROTEIN DISULFIDE-ISOMERASE A3"/>
    <property type="match status" value="1"/>
</dbReference>
<dbReference type="FunCoup" id="A0A0D0DE12">
    <property type="interactions" value="227"/>
</dbReference>
<dbReference type="Pfam" id="PF00085">
    <property type="entry name" value="Thioredoxin"/>
    <property type="match status" value="2"/>
</dbReference>
<evidence type="ECO:0000256" key="3">
    <source>
        <dbReference type="ARBA" id="ARBA00006347"/>
    </source>
</evidence>
<dbReference type="GO" id="GO:0034976">
    <property type="term" value="P:response to endoplasmic reticulum stress"/>
    <property type="evidence" value="ECO:0007669"/>
    <property type="project" value="TreeGrafter"/>
</dbReference>
<dbReference type="InterPro" id="IPR005788">
    <property type="entry name" value="PDI_thioredoxin-like_dom"/>
</dbReference>
<evidence type="ECO:0000256" key="8">
    <source>
        <dbReference type="ARBA" id="ARBA00023157"/>
    </source>
</evidence>
<sequence>MRFSTFVSAASAVAFASLVAADADAEKPSDVITLSQETFESTVNPEPLILIEFYAPWCGHCKALAPHYEEAATALKENNIKLAKVDCVDQAELCQVHGVQGYPTLKVFRNGEPNEYSGPRKADGIISYMIKFVPVFLFVHAPWSKLILRQTLPAVSEVTSANLSDFQNADSIVAIAYVTSTTDAPASEFSATAQKHREEYLFGLSTDPEAIAAAGVTPPAIVVYRNFDERKTEYPYPVSSATVKDVENWIQELSIPLLGEVNGDTYAVYSNSGKPLAYLFVDPSDEKTQGLIEALRPVASKYHGKVNFVWIDATKFGDHAKALNLPEPKWPSFVVQDLAKQLKYPYDQDKAIEPKAISALVADYIDGKLVPKLKSQPIPETQNESVFTLVGQEFEKVVFDESKDVFVEFYATWCGHCKRLKPIWDSLGDHFAHVKDQIVIAKMEAQENDLPATVPFSIGGFPTLKFKPAGSREFMDYDGDRELESLISFVEEKAKNDLKPKVKSSEEGSQATFEAPKDNHDEL</sequence>
<dbReference type="FunFam" id="3.40.30.10:FF:000017">
    <property type="entry name" value="Protein disulfide-isomerase A4"/>
    <property type="match status" value="1"/>
</dbReference>
<evidence type="ECO:0000256" key="2">
    <source>
        <dbReference type="ARBA" id="ARBA00004319"/>
    </source>
</evidence>
<dbReference type="AlphaFoldDB" id="A0A0D0DE12"/>
<dbReference type="HOGENOM" id="CLU_025879_5_0_1"/>
<dbReference type="CDD" id="cd02961">
    <property type="entry name" value="PDI_a_family"/>
    <property type="match status" value="1"/>
</dbReference>
<accession>A0A0D0DE12</accession>
<dbReference type="Pfam" id="PF13848">
    <property type="entry name" value="Thioredoxin_6"/>
    <property type="match status" value="1"/>
</dbReference>
<dbReference type="PANTHER" id="PTHR18929">
    <property type="entry name" value="PROTEIN DISULFIDE ISOMERASE"/>
    <property type="match status" value="1"/>
</dbReference>
<feature type="compositionally biased region" description="Basic and acidic residues" evidence="12">
    <location>
        <begin position="496"/>
        <end position="506"/>
    </location>
</feature>
<dbReference type="CDD" id="cd02982">
    <property type="entry name" value="PDI_b'_family"/>
    <property type="match status" value="1"/>
</dbReference>
<evidence type="ECO:0000256" key="13">
    <source>
        <dbReference type="SAM" id="SignalP"/>
    </source>
</evidence>
<name>A0A0D0DE12_9AGAM</name>
<keyword evidence="5 13" id="KW-0732">Signal</keyword>
<evidence type="ECO:0000256" key="7">
    <source>
        <dbReference type="ARBA" id="ARBA00022824"/>
    </source>
</evidence>
<evidence type="ECO:0000256" key="4">
    <source>
        <dbReference type="ARBA" id="ARBA00012723"/>
    </source>
</evidence>
<evidence type="ECO:0000256" key="5">
    <source>
        <dbReference type="ARBA" id="ARBA00022729"/>
    </source>
</evidence>
<dbReference type="OrthoDB" id="427280at2759"/>
<keyword evidence="7" id="KW-0256">Endoplasmic reticulum</keyword>
<dbReference type="GO" id="GO:0005788">
    <property type="term" value="C:endoplasmic reticulum lumen"/>
    <property type="evidence" value="ECO:0007669"/>
    <property type="project" value="UniProtKB-SubCell"/>
</dbReference>
<dbReference type="PRINTS" id="PR00421">
    <property type="entry name" value="THIOREDOXIN"/>
</dbReference>
<dbReference type="EC" id="5.3.4.1" evidence="4"/>
<protein>
    <recommendedName>
        <fullName evidence="4">protein disulfide-isomerase</fullName>
        <ecNumber evidence="4">5.3.4.1</ecNumber>
    </recommendedName>
</protein>
<dbReference type="NCBIfam" id="TIGR01126">
    <property type="entry name" value="pdi_dom"/>
    <property type="match status" value="1"/>
</dbReference>
<comment type="subcellular location">
    <subcellularLocation>
        <location evidence="2">Endoplasmic reticulum lumen</location>
    </subcellularLocation>
</comment>
<dbReference type="FunFam" id="3.40.30.10:FF:000139">
    <property type="entry name" value="Protein disulfide-isomerase"/>
    <property type="match status" value="1"/>
</dbReference>
<evidence type="ECO:0000313" key="16">
    <source>
        <dbReference type="Proteomes" id="UP000054538"/>
    </source>
</evidence>
<dbReference type="InterPro" id="IPR013766">
    <property type="entry name" value="Thioredoxin_domain"/>
</dbReference>
<dbReference type="InterPro" id="IPR017937">
    <property type="entry name" value="Thioredoxin_CS"/>
</dbReference>